<organism evidence="2 3">
    <name type="scientific">Penicillium argentinense</name>
    <dbReference type="NCBI Taxonomy" id="1131581"/>
    <lineage>
        <taxon>Eukaryota</taxon>
        <taxon>Fungi</taxon>
        <taxon>Dikarya</taxon>
        <taxon>Ascomycota</taxon>
        <taxon>Pezizomycotina</taxon>
        <taxon>Eurotiomycetes</taxon>
        <taxon>Eurotiomycetidae</taxon>
        <taxon>Eurotiales</taxon>
        <taxon>Aspergillaceae</taxon>
        <taxon>Penicillium</taxon>
    </lineage>
</organism>
<feature type="compositionally biased region" description="Basic and acidic residues" evidence="1">
    <location>
        <begin position="197"/>
        <end position="224"/>
    </location>
</feature>
<proteinExistence type="predicted"/>
<protein>
    <submittedName>
        <fullName evidence="2">Uncharacterized protein</fullName>
    </submittedName>
</protein>
<sequence length="276" mass="29210">MSLGQSPTSARLGAVGTFTQIGGPVDTPWATFGGSTRAHGGWMYHVASEPLNRDSKNKGSEPGRPDFAVPADGGTAGLLVGQEISVGMSSRETPVSEDDGRAFFLVSSRCVVRAVDSLRGIVGEKWGVWSANLASAGLPFDLLLVVLPNCPDFPRDQSNHDRSGRSSEPTIVITGDSPGKVREGAQRCNDAKSGSHWWEREGRLQAPADRRSDRTMTGGGHDHVAGAGLDRGGFTASCPPCVQTWHRIISCLHRAPPVEVDVLGGLSWTLTKDGAD</sequence>
<evidence type="ECO:0000313" key="3">
    <source>
        <dbReference type="Proteomes" id="UP001149074"/>
    </source>
</evidence>
<dbReference type="GeneID" id="81354935"/>
<comment type="caution">
    <text evidence="2">The sequence shown here is derived from an EMBL/GenBank/DDBJ whole genome shotgun (WGS) entry which is preliminary data.</text>
</comment>
<feature type="compositionally biased region" description="Basic and acidic residues" evidence="1">
    <location>
        <begin position="51"/>
        <end position="64"/>
    </location>
</feature>
<evidence type="ECO:0000313" key="2">
    <source>
        <dbReference type="EMBL" id="KAJ5102933.1"/>
    </source>
</evidence>
<reference evidence="2" key="2">
    <citation type="journal article" date="2023" name="IMA Fungus">
        <title>Comparative genomic study of the Penicillium genus elucidates a diverse pangenome and 15 lateral gene transfer events.</title>
        <authorList>
            <person name="Petersen C."/>
            <person name="Sorensen T."/>
            <person name="Nielsen M.R."/>
            <person name="Sondergaard T.E."/>
            <person name="Sorensen J.L."/>
            <person name="Fitzpatrick D.A."/>
            <person name="Frisvad J.C."/>
            <person name="Nielsen K.L."/>
        </authorList>
    </citation>
    <scope>NUCLEOTIDE SEQUENCE</scope>
    <source>
        <strain evidence="2">IBT 30761</strain>
    </source>
</reference>
<dbReference type="RefSeq" id="XP_056476313.1">
    <property type="nucleotide sequence ID" value="XM_056615956.1"/>
</dbReference>
<dbReference type="AlphaFoldDB" id="A0A9W9FMQ0"/>
<dbReference type="EMBL" id="JAPQKI010000004">
    <property type="protein sequence ID" value="KAJ5102933.1"/>
    <property type="molecule type" value="Genomic_DNA"/>
</dbReference>
<feature type="region of interest" description="Disordered" evidence="1">
    <location>
        <begin position="51"/>
        <end position="70"/>
    </location>
</feature>
<dbReference type="Proteomes" id="UP001149074">
    <property type="component" value="Unassembled WGS sequence"/>
</dbReference>
<name>A0A9W9FMQ0_9EURO</name>
<feature type="compositionally biased region" description="Basic and acidic residues" evidence="1">
    <location>
        <begin position="155"/>
        <end position="165"/>
    </location>
</feature>
<keyword evidence="3" id="KW-1185">Reference proteome</keyword>
<accession>A0A9W9FMQ0</accession>
<feature type="region of interest" description="Disordered" evidence="1">
    <location>
        <begin position="155"/>
        <end position="229"/>
    </location>
</feature>
<reference evidence="2" key="1">
    <citation type="submission" date="2022-11" db="EMBL/GenBank/DDBJ databases">
        <authorList>
            <person name="Petersen C."/>
        </authorList>
    </citation>
    <scope>NUCLEOTIDE SEQUENCE</scope>
    <source>
        <strain evidence="2">IBT 30761</strain>
    </source>
</reference>
<gene>
    <name evidence="2" type="ORF">N7532_003462</name>
</gene>
<evidence type="ECO:0000256" key="1">
    <source>
        <dbReference type="SAM" id="MobiDB-lite"/>
    </source>
</evidence>